<gene>
    <name evidence="1" type="ORF">MRATA1EN22A_LOCUS27700</name>
</gene>
<name>A0AC60A7P9_RANTA</name>
<reference evidence="1" key="2">
    <citation type="submission" date="2025-03" db="EMBL/GenBank/DDBJ databases">
        <authorList>
            <consortium name="ELIXIR-Norway"/>
            <consortium name="Elixir Norway"/>
        </authorList>
    </citation>
    <scope>NUCLEOTIDE SEQUENCE</scope>
</reference>
<dbReference type="Proteomes" id="UP001162501">
    <property type="component" value="Chromosome 9"/>
</dbReference>
<proteinExistence type="predicted"/>
<dbReference type="EMBL" id="OX596093">
    <property type="protein sequence ID" value="CAN0567796.1"/>
    <property type="molecule type" value="Genomic_DNA"/>
</dbReference>
<organism evidence="1 2">
    <name type="scientific">Rangifer tarandus platyrhynchus</name>
    <name type="common">Svalbard reindeer</name>
    <dbReference type="NCBI Taxonomy" id="3082113"/>
    <lineage>
        <taxon>Eukaryota</taxon>
        <taxon>Metazoa</taxon>
        <taxon>Chordata</taxon>
        <taxon>Craniata</taxon>
        <taxon>Vertebrata</taxon>
        <taxon>Euteleostomi</taxon>
        <taxon>Mammalia</taxon>
        <taxon>Eutheria</taxon>
        <taxon>Laurasiatheria</taxon>
        <taxon>Artiodactyla</taxon>
        <taxon>Ruminantia</taxon>
        <taxon>Pecora</taxon>
        <taxon>Cervidae</taxon>
        <taxon>Odocoileinae</taxon>
        <taxon>Rangifer</taxon>
    </lineage>
</organism>
<accession>A0AC60A7P9</accession>
<evidence type="ECO:0000313" key="2">
    <source>
        <dbReference type="Proteomes" id="UP001162501"/>
    </source>
</evidence>
<sequence>MRPGSSEDARSLSLVCFHLYEDEASGKCMRAWRAACERAIDSLELEAAPLRGVEHPGPHNLLAPGHQGSHLLVHLRSVIQNSEGGGKLWTPGLRMEGRTKKTHQGRSPQCPLSI</sequence>
<protein>
    <submittedName>
        <fullName evidence="1">Uncharacterized protein</fullName>
    </submittedName>
</protein>
<evidence type="ECO:0000313" key="1">
    <source>
        <dbReference type="EMBL" id="CAN0567796.1"/>
    </source>
</evidence>
<reference evidence="1" key="1">
    <citation type="submission" date="2023-05" db="EMBL/GenBank/DDBJ databases">
        <authorList>
            <consortium name="ELIXIR-Norway"/>
        </authorList>
    </citation>
    <scope>NUCLEOTIDE SEQUENCE</scope>
</reference>